<evidence type="ECO:0000313" key="3">
    <source>
        <dbReference type="Proteomes" id="UP000288805"/>
    </source>
</evidence>
<accession>A0A438CKQ7</accession>
<protein>
    <submittedName>
        <fullName evidence="2">UDP-glucuronate 4-epimerase 6</fullName>
    </submittedName>
</protein>
<keyword evidence="1" id="KW-0472">Membrane</keyword>
<keyword evidence="1" id="KW-1133">Transmembrane helix</keyword>
<name>A0A438CKQ7_VITVI</name>
<gene>
    <name evidence="2" type="primary">GAE6_1</name>
    <name evidence="2" type="ORF">CK203_098024</name>
</gene>
<organism evidence="2 3">
    <name type="scientific">Vitis vinifera</name>
    <name type="common">Grape</name>
    <dbReference type="NCBI Taxonomy" id="29760"/>
    <lineage>
        <taxon>Eukaryota</taxon>
        <taxon>Viridiplantae</taxon>
        <taxon>Streptophyta</taxon>
        <taxon>Embryophyta</taxon>
        <taxon>Tracheophyta</taxon>
        <taxon>Spermatophyta</taxon>
        <taxon>Magnoliopsida</taxon>
        <taxon>eudicotyledons</taxon>
        <taxon>Gunneridae</taxon>
        <taxon>Pentapetalae</taxon>
        <taxon>rosids</taxon>
        <taxon>Vitales</taxon>
        <taxon>Vitaceae</taxon>
        <taxon>Viteae</taxon>
        <taxon>Vitis</taxon>
    </lineage>
</organism>
<keyword evidence="1" id="KW-0812">Transmembrane</keyword>
<dbReference type="EMBL" id="QGNW01002186">
    <property type="protein sequence ID" value="RVW23787.1"/>
    <property type="molecule type" value="Genomic_DNA"/>
</dbReference>
<evidence type="ECO:0000256" key="1">
    <source>
        <dbReference type="SAM" id="Phobius"/>
    </source>
</evidence>
<evidence type="ECO:0000313" key="2">
    <source>
        <dbReference type="EMBL" id="RVW23787.1"/>
    </source>
</evidence>
<reference evidence="2 3" key="1">
    <citation type="journal article" date="2018" name="PLoS Genet.">
        <title>Population sequencing reveals clonal diversity and ancestral inbreeding in the grapevine cultivar Chardonnay.</title>
        <authorList>
            <person name="Roach M.J."/>
            <person name="Johnson D.L."/>
            <person name="Bohlmann J."/>
            <person name="van Vuuren H.J."/>
            <person name="Jones S.J."/>
            <person name="Pretorius I.S."/>
            <person name="Schmidt S.A."/>
            <person name="Borneman A.R."/>
        </authorList>
    </citation>
    <scope>NUCLEOTIDE SEQUENCE [LARGE SCALE GENOMIC DNA]</scope>
    <source>
        <strain evidence="3">cv. Chardonnay</strain>
        <tissue evidence="2">Leaf</tissue>
    </source>
</reference>
<feature type="transmembrane region" description="Helical" evidence="1">
    <location>
        <begin position="35"/>
        <end position="55"/>
    </location>
</feature>
<dbReference type="AlphaFoldDB" id="A0A438CKQ7"/>
<proteinExistence type="predicted"/>
<comment type="caution">
    <text evidence="2">The sequence shown here is derived from an EMBL/GenBank/DDBJ whole genome shotgun (WGS) entry which is preliminary data.</text>
</comment>
<sequence>MASPPDTSKTTKLERYNSYIRRVNSTKLMAASSKLLFRATLLVALVLIFFFTLNYPPLSDNPHHVHTHQNFFSSAFYGSGASWEKQVRHSSTPRRPQRVFRPRHWGRRLRWHPLLPRSQKAGRWGPRPR</sequence>
<dbReference type="Proteomes" id="UP000288805">
    <property type="component" value="Unassembled WGS sequence"/>
</dbReference>